<feature type="transmembrane region" description="Helical" evidence="6">
    <location>
        <begin position="118"/>
        <end position="137"/>
    </location>
</feature>
<keyword evidence="5 6" id="KW-0472">Membrane</keyword>
<dbReference type="EMBL" id="JBHUIY010000030">
    <property type="protein sequence ID" value="MFD2234875.1"/>
    <property type="molecule type" value="Genomic_DNA"/>
</dbReference>
<comment type="similarity">
    <text evidence="2">Belongs to the EamA transporter family.</text>
</comment>
<evidence type="ECO:0000313" key="9">
    <source>
        <dbReference type="Proteomes" id="UP001597296"/>
    </source>
</evidence>
<dbReference type="InterPro" id="IPR000620">
    <property type="entry name" value="EamA_dom"/>
</dbReference>
<feature type="transmembrane region" description="Helical" evidence="6">
    <location>
        <begin position="143"/>
        <end position="160"/>
    </location>
</feature>
<feature type="transmembrane region" description="Helical" evidence="6">
    <location>
        <begin position="172"/>
        <end position="193"/>
    </location>
</feature>
<comment type="caution">
    <text evidence="8">The sequence shown here is derived from an EMBL/GenBank/DDBJ whole genome shotgun (WGS) entry which is preliminary data.</text>
</comment>
<evidence type="ECO:0000313" key="8">
    <source>
        <dbReference type="EMBL" id="MFD2234875.1"/>
    </source>
</evidence>
<dbReference type="Pfam" id="PF00892">
    <property type="entry name" value="EamA"/>
    <property type="match status" value="2"/>
</dbReference>
<feature type="transmembrane region" description="Helical" evidence="6">
    <location>
        <begin position="87"/>
        <end position="106"/>
    </location>
</feature>
<organism evidence="8 9">
    <name type="scientific">Phaeospirillum tilakii</name>
    <dbReference type="NCBI Taxonomy" id="741673"/>
    <lineage>
        <taxon>Bacteria</taxon>
        <taxon>Pseudomonadati</taxon>
        <taxon>Pseudomonadota</taxon>
        <taxon>Alphaproteobacteria</taxon>
        <taxon>Rhodospirillales</taxon>
        <taxon>Rhodospirillaceae</taxon>
        <taxon>Phaeospirillum</taxon>
    </lineage>
</organism>
<feature type="transmembrane region" description="Helical" evidence="6">
    <location>
        <begin position="236"/>
        <end position="256"/>
    </location>
</feature>
<dbReference type="PANTHER" id="PTHR32322">
    <property type="entry name" value="INNER MEMBRANE TRANSPORTER"/>
    <property type="match status" value="1"/>
</dbReference>
<feature type="transmembrane region" description="Helical" evidence="6">
    <location>
        <begin position="57"/>
        <end position="75"/>
    </location>
</feature>
<gene>
    <name evidence="8" type="ORF">ACFSNB_13765</name>
</gene>
<dbReference type="SUPFAM" id="SSF103481">
    <property type="entry name" value="Multidrug resistance efflux transporter EmrE"/>
    <property type="match status" value="2"/>
</dbReference>
<dbReference type="InterPro" id="IPR050638">
    <property type="entry name" value="AA-Vitamin_Transporters"/>
</dbReference>
<dbReference type="PANTHER" id="PTHR32322:SF2">
    <property type="entry name" value="EAMA DOMAIN-CONTAINING PROTEIN"/>
    <property type="match status" value="1"/>
</dbReference>
<evidence type="ECO:0000256" key="3">
    <source>
        <dbReference type="ARBA" id="ARBA00022692"/>
    </source>
</evidence>
<dbReference type="RefSeq" id="WP_377317526.1">
    <property type="nucleotide sequence ID" value="NZ_JBHUIY010000030.1"/>
</dbReference>
<evidence type="ECO:0000256" key="4">
    <source>
        <dbReference type="ARBA" id="ARBA00022989"/>
    </source>
</evidence>
<sequence length="290" mass="29316">MGRIGLVVLFSLVWSSAFVAGKIALAELDSFTLLAARFGLAALVLLPVLAGGIDRRALRVGLLLGLLNNALYLGLTFSGLKLLRPEIVVVAVSCTPFLTRLFAAVAGQERLAARPLAGLGLGVAGVAVMAGLTAGPAPDPRGLALVAAGTVAFALATVLTRDRAHGLPPLALTFWQSAAGALALLPAAVLFGAPVGMPSAATVAAVLYLAFGATIGGLALWVVLIRRHGPGTAASFHLLNPPFGVALSALAFATPLRGEDLLGTLLILLGLGLTLAPGRAVAALSRQTPR</sequence>
<keyword evidence="4 6" id="KW-1133">Transmembrane helix</keyword>
<feature type="domain" description="EamA" evidence="7">
    <location>
        <begin position="141"/>
        <end position="275"/>
    </location>
</feature>
<reference evidence="9" key="1">
    <citation type="journal article" date="2019" name="Int. J. Syst. Evol. Microbiol.">
        <title>The Global Catalogue of Microorganisms (GCM) 10K type strain sequencing project: providing services to taxonomists for standard genome sequencing and annotation.</title>
        <authorList>
            <consortium name="The Broad Institute Genomics Platform"/>
            <consortium name="The Broad Institute Genome Sequencing Center for Infectious Disease"/>
            <person name="Wu L."/>
            <person name="Ma J."/>
        </authorList>
    </citation>
    <scope>NUCLEOTIDE SEQUENCE [LARGE SCALE GENOMIC DNA]</scope>
    <source>
        <strain evidence="9">KCTC 15012</strain>
    </source>
</reference>
<evidence type="ECO:0000256" key="6">
    <source>
        <dbReference type="SAM" id="Phobius"/>
    </source>
</evidence>
<evidence type="ECO:0000256" key="1">
    <source>
        <dbReference type="ARBA" id="ARBA00004141"/>
    </source>
</evidence>
<dbReference type="Proteomes" id="UP001597296">
    <property type="component" value="Unassembled WGS sequence"/>
</dbReference>
<feature type="transmembrane region" description="Helical" evidence="6">
    <location>
        <begin position="205"/>
        <end position="224"/>
    </location>
</feature>
<feature type="transmembrane region" description="Helical" evidence="6">
    <location>
        <begin position="31"/>
        <end position="50"/>
    </location>
</feature>
<protein>
    <submittedName>
        <fullName evidence="8">DMT family transporter</fullName>
    </submittedName>
</protein>
<accession>A0ABW5CCA8</accession>
<proteinExistence type="inferred from homology"/>
<name>A0ABW5CCA8_9PROT</name>
<evidence type="ECO:0000256" key="2">
    <source>
        <dbReference type="ARBA" id="ARBA00007362"/>
    </source>
</evidence>
<feature type="transmembrane region" description="Helical" evidence="6">
    <location>
        <begin position="262"/>
        <end position="284"/>
    </location>
</feature>
<evidence type="ECO:0000259" key="7">
    <source>
        <dbReference type="Pfam" id="PF00892"/>
    </source>
</evidence>
<keyword evidence="9" id="KW-1185">Reference proteome</keyword>
<dbReference type="InterPro" id="IPR037185">
    <property type="entry name" value="EmrE-like"/>
</dbReference>
<feature type="domain" description="EamA" evidence="7">
    <location>
        <begin position="5"/>
        <end position="129"/>
    </location>
</feature>
<comment type="subcellular location">
    <subcellularLocation>
        <location evidence="1">Membrane</location>
        <topology evidence="1">Multi-pass membrane protein</topology>
    </subcellularLocation>
</comment>
<evidence type="ECO:0000256" key="5">
    <source>
        <dbReference type="ARBA" id="ARBA00023136"/>
    </source>
</evidence>
<keyword evidence="3 6" id="KW-0812">Transmembrane</keyword>